<dbReference type="InterPro" id="IPR046335">
    <property type="entry name" value="LacI/GalR-like_sensor"/>
</dbReference>
<keyword evidence="1" id="KW-0805">Transcription regulation</keyword>
<dbReference type="PANTHER" id="PTHR30146:SF67">
    <property type="entry name" value="HTH-TYPE TRANSCRIPTIONAL REGULATOR ASCG"/>
    <property type="match status" value="1"/>
</dbReference>
<evidence type="ECO:0000256" key="3">
    <source>
        <dbReference type="ARBA" id="ARBA00023163"/>
    </source>
</evidence>
<dbReference type="Proteomes" id="UP001595384">
    <property type="component" value="Unassembled WGS sequence"/>
</dbReference>
<comment type="caution">
    <text evidence="5">The sequence shown here is derived from an EMBL/GenBank/DDBJ whole genome shotgun (WGS) entry which is preliminary data.</text>
</comment>
<organism evidence="5 6">
    <name type="scientific">Vibrio zhugei</name>
    <dbReference type="NCBI Taxonomy" id="2479546"/>
    <lineage>
        <taxon>Bacteria</taxon>
        <taxon>Pseudomonadati</taxon>
        <taxon>Pseudomonadota</taxon>
        <taxon>Gammaproteobacteria</taxon>
        <taxon>Vibrionales</taxon>
        <taxon>Vibrionaceae</taxon>
        <taxon>Vibrio</taxon>
    </lineage>
</organism>
<dbReference type="Pfam" id="PF13377">
    <property type="entry name" value="Peripla_BP_3"/>
    <property type="match status" value="1"/>
</dbReference>
<dbReference type="Pfam" id="PF00356">
    <property type="entry name" value="LacI"/>
    <property type="match status" value="1"/>
</dbReference>
<protein>
    <submittedName>
        <fullName evidence="5">LacI family DNA-binding transcriptional regulator</fullName>
    </submittedName>
</protein>
<dbReference type="InterPro" id="IPR010982">
    <property type="entry name" value="Lambda_DNA-bd_dom_sf"/>
</dbReference>
<dbReference type="RefSeq" id="WP_123015893.1">
    <property type="nucleotide sequence ID" value="NZ_AP024911.1"/>
</dbReference>
<name>A0ABV7CDI8_9VIBR</name>
<feature type="domain" description="HTH lacI-type" evidence="4">
    <location>
        <begin position="2"/>
        <end position="56"/>
    </location>
</feature>
<dbReference type="InterPro" id="IPR000843">
    <property type="entry name" value="HTH_LacI"/>
</dbReference>
<dbReference type="Gene3D" id="1.10.260.40">
    <property type="entry name" value="lambda repressor-like DNA-binding domains"/>
    <property type="match status" value="1"/>
</dbReference>
<dbReference type="InterPro" id="IPR028082">
    <property type="entry name" value="Peripla_BP_I"/>
</dbReference>
<evidence type="ECO:0000259" key="4">
    <source>
        <dbReference type="PROSITE" id="PS50932"/>
    </source>
</evidence>
<evidence type="ECO:0000313" key="6">
    <source>
        <dbReference type="Proteomes" id="UP001595384"/>
    </source>
</evidence>
<dbReference type="PANTHER" id="PTHR30146">
    <property type="entry name" value="LACI-RELATED TRANSCRIPTIONAL REPRESSOR"/>
    <property type="match status" value="1"/>
</dbReference>
<dbReference type="SUPFAM" id="SSF47413">
    <property type="entry name" value="lambda repressor-like DNA-binding domains"/>
    <property type="match status" value="1"/>
</dbReference>
<keyword evidence="3" id="KW-0804">Transcription</keyword>
<dbReference type="EMBL" id="JBHRSE010000086">
    <property type="protein sequence ID" value="MFC3024690.1"/>
    <property type="molecule type" value="Genomic_DNA"/>
</dbReference>
<gene>
    <name evidence="5" type="ORF">ACFODT_12740</name>
</gene>
<reference evidence="6" key="1">
    <citation type="journal article" date="2019" name="Int. J. Syst. Evol. Microbiol.">
        <title>The Global Catalogue of Microorganisms (GCM) 10K type strain sequencing project: providing services to taxonomists for standard genome sequencing and annotation.</title>
        <authorList>
            <consortium name="The Broad Institute Genomics Platform"/>
            <consortium name="The Broad Institute Genome Sequencing Center for Infectious Disease"/>
            <person name="Wu L."/>
            <person name="Ma J."/>
        </authorList>
    </citation>
    <scope>NUCLEOTIDE SEQUENCE [LARGE SCALE GENOMIC DNA]</scope>
    <source>
        <strain evidence="6">KCTC 62784</strain>
    </source>
</reference>
<dbReference type="CDD" id="cd01392">
    <property type="entry name" value="HTH_LacI"/>
    <property type="match status" value="1"/>
</dbReference>
<evidence type="ECO:0000256" key="2">
    <source>
        <dbReference type="ARBA" id="ARBA00023125"/>
    </source>
</evidence>
<dbReference type="SMART" id="SM00354">
    <property type="entry name" value="HTH_LACI"/>
    <property type="match status" value="1"/>
</dbReference>
<keyword evidence="2 5" id="KW-0238">DNA-binding</keyword>
<proteinExistence type="predicted"/>
<accession>A0ABV7CDI8</accession>
<dbReference type="Gene3D" id="3.40.50.2300">
    <property type="match status" value="2"/>
</dbReference>
<keyword evidence="6" id="KW-1185">Reference proteome</keyword>
<evidence type="ECO:0000313" key="5">
    <source>
        <dbReference type="EMBL" id="MFC3024690.1"/>
    </source>
</evidence>
<dbReference type="SUPFAM" id="SSF53822">
    <property type="entry name" value="Periplasmic binding protein-like I"/>
    <property type="match status" value="1"/>
</dbReference>
<dbReference type="PROSITE" id="PS50932">
    <property type="entry name" value="HTH_LACI_2"/>
    <property type="match status" value="1"/>
</dbReference>
<dbReference type="CDD" id="cd06270">
    <property type="entry name" value="PBP1_GalS-like"/>
    <property type="match status" value="1"/>
</dbReference>
<evidence type="ECO:0000256" key="1">
    <source>
        <dbReference type="ARBA" id="ARBA00023015"/>
    </source>
</evidence>
<sequence length="331" mass="36308">MATINDVCKTTGLSKATVSRVINGSSQVKPATRELVMSAMKQLNYHPSGVAQALATKISNTIGLILPEFQSNYFGNILFQAEQCVQKANKKLVVVNSKKQAAGEKESVRALAFQRCDAILLYSRHLTSEQLVELQAEVNIPLIALNRQLSTDKLVSFGLEQTQLARIAMQHLLELGHRDIACITSPLDSETGRRRYEVYQELLTPLHPELPESWTAEGENTMQTGYDCTVKLLQSPSPFTAIFACNDDMALGALRALHDAGLHVPNDIAVIGIDNEPAAGFSIPSLSTVSLPILELTDAAMQLAIRYSNKETVTMTHQIYSGELIVRESTR</sequence>
<dbReference type="GO" id="GO:0003677">
    <property type="term" value="F:DNA binding"/>
    <property type="evidence" value="ECO:0007669"/>
    <property type="project" value="UniProtKB-KW"/>
</dbReference>